<dbReference type="OrthoDB" id="244732at2"/>
<evidence type="ECO:0000259" key="2">
    <source>
        <dbReference type="Pfam" id="PF13360"/>
    </source>
</evidence>
<evidence type="ECO:0000256" key="1">
    <source>
        <dbReference type="SAM" id="SignalP"/>
    </source>
</evidence>
<keyword evidence="4" id="KW-1185">Reference proteome</keyword>
<reference evidence="3 4" key="1">
    <citation type="submission" date="2019-02" db="EMBL/GenBank/DDBJ databases">
        <title>Deep-cultivation of Planctomycetes and their phenomic and genomic characterization uncovers novel biology.</title>
        <authorList>
            <person name="Wiegand S."/>
            <person name="Jogler M."/>
            <person name="Boedeker C."/>
            <person name="Pinto D."/>
            <person name="Vollmers J."/>
            <person name="Rivas-Marin E."/>
            <person name="Kohn T."/>
            <person name="Peeters S.H."/>
            <person name="Heuer A."/>
            <person name="Rast P."/>
            <person name="Oberbeckmann S."/>
            <person name="Bunk B."/>
            <person name="Jeske O."/>
            <person name="Meyerdierks A."/>
            <person name="Storesund J.E."/>
            <person name="Kallscheuer N."/>
            <person name="Luecker S."/>
            <person name="Lage O.M."/>
            <person name="Pohl T."/>
            <person name="Merkel B.J."/>
            <person name="Hornburger P."/>
            <person name="Mueller R.-W."/>
            <person name="Bruemmer F."/>
            <person name="Labrenz M."/>
            <person name="Spormann A.M."/>
            <person name="Op den Camp H."/>
            <person name="Overmann J."/>
            <person name="Amann R."/>
            <person name="Jetten M.S.M."/>
            <person name="Mascher T."/>
            <person name="Medema M.H."/>
            <person name="Devos D.P."/>
            <person name="Kaster A.-K."/>
            <person name="Ovreas L."/>
            <person name="Rohde M."/>
            <person name="Galperin M.Y."/>
            <person name="Jogler C."/>
        </authorList>
    </citation>
    <scope>NUCLEOTIDE SEQUENCE [LARGE SCALE GENOMIC DNA]</scope>
    <source>
        <strain evidence="3 4">Pan216</strain>
    </source>
</reference>
<evidence type="ECO:0000313" key="3">
    <source>
        <dbReference type="EMBL" id="QDU60343.1"/>
    </source>
</evidence>
<dbReference type="Proteomes" id="UP000317093">
    <property type="component" value="Chromosome"/>
</dbReference>
<proteinExistence type="predicted"/>
<dbReference type="Gene3D" id="2.130.10.10">
    <property type="entry name" value="YVTN repeat-like/Quinoprotein amine dehydrogenase"/>
    <property type="match status" value="1"/>
</dbReference>
<evidence type="ECO:0000313" key="4">
    <source>
        <dbReference type="Proteomes" id="UP000317093"/>
    </source>
</evidence>
<name>A0A518B037_9BACT</name>
<dbReference type="InterPro" id="IPR002372">
    <property type="entry name" value="PQQ_rpt_dom"/>
</dbReference>
<dbReference type="KEGG" id="knv:Pan216_11820"/>
<feature type="signal peptide" evidence="1">
    <location>
        <begin position="1"/>
        <end position="19"/>
    </location>
</feature>
<dbReference type="Pfam" id="PF13360">
    <property type="entry name" value="PQQ_2"/>
    <property type="match status" value="1"/>
</dbReference>
<dbReference type="RefSeq" id="WP_145256042.1">
    <property type="nucleotide sequence ID" value="NZ_CP036279.1"/>
</dbReference>
<feature type="domain" description="Pyrrolo-quinoline quinone repeat" evidence="2">
    <location>
        <begin position="183"/>
        <end position="415"/>
    </location>
</feature>
<accession>A0A518B037</accession>
<sequence length="416" mass="45981" precursor="true">MLQRTLLGLLLVFSSLANAEEGWNRFRGPDGTGISATKGIPVEFGDDTNVAWKTPIHGRGWSSPVLLDDQLWMTTATEDGRKMYGVCVDKNSGKIVHDLLIFENAEPRFCHPENSYASPTPAIDEGRVYLHFGSYGTACVDPKTGKILWSRRDLECDHFRGPGSSPIIHGDLLFANYDGVDVQYVVALDKHSGKTVWKKERAIDYGTDNGDMKKAYGTPALIEYAGREQLVSPAAIATIAYDPSSGEELWKLYHGGYNVAAVPLFSKGLVFIAPGGRGNGMVAVRPDGQGDVSDSHLAWSLSKGTPKRPSPILFEDHLYIINDEGIASCIEAATGKLRWQKRLRGKYWASPVLIDGNVYGFSKEGRVPVFRASPEKFESVAENRFEDGFNSTPAVDDEAMYPRTFTHLYRIEKKDH</sequence>
<dbReference type="PANTHER" id="PTHR34512:SF30">
    <property type="entry name" value="OUTER MEMBRANE PROTEIN ASSEMBLY FACTOR BAMB"/>
    <property type="match status" value="1"/>
</dbReference>
<dbReference type="InterPro" id="IPR011047">
    <property type="entry name" value="Quinoprotein_ADH-like_sf"/>
</dbReference>
<organism evidence="3 4">
    <name type="scientific">Kolteria novifilia</name>
    <dbReference type="NCBI Taxonomy" id="2527975"/>
    <lineage>
        <taxon>Bacteria</taxon>
        <taxon>Pseudomonadati</taxon>
        <taxon>Planctomycetota</taxon>
        <taxon>Planctomycetia</taxon>
        <taxon>Kolteriales</taxon>
        <taxon>Kolteriaceae</taxon>
        <taxon>Kolteria</taxon>
    </lineage>
</organism>
<dbReference type="SUPFAM" id="SSF50998">
    <property type="entry name" value="Quinoprotein alcohol dehydrogenase-like"/>
    <property type="match status" value="1"/>
</dbReference>
<dbReference type="InterPro" id="IPR015943">
    <property type="entry name" value="WD40/YVTN_repeat-like_dom_sf"/>
</dbReference>
<dbReference type="AlphaFoldDB" id="A0A518B037"/>
<keyword evidence="1" id="KW-0732">Signal</keyword>
<dbReference type="PANTHER" id="PTHR34512">
    <property type="entry name" value="CELL SURFACE PROTEIN"/>
    <property type="match status" value="1"/>
</dbReference>
<protein>
    <submittedName>
        <fullName evidence="3">Outer membrane biogenesis protein BamB</fullName>
    </submittedName>
</protein>
<dbReference type="EMBL" id="CP036279">
    <property type="protein sequence ID" value="QDU60343.1"/>
    <property type="molecule type" value="Genomic_DNA"/>
</dbReference>
<gene>
    <name evidence="3" type="ORF">Pan216_11820</name>
</gene>
<feature type="chain" id="PRO_5021901272" evidence="1">
    <location>
        <begin position="20"/>
        <end position="416"/>
    </location>
</feature>